<dbReference type="InterPro" id="IPR003439">
    <property type="entry name" value="ABC_transporter-like_ATP-bd"/>
</dbReference>
<evidence type="ECO:0000259" key="5">
    <source>
        <dbReference type="PROSITE" id="PS50893"/>
    </source>
</evidence>
<dbReference type="PANTHER" id="PTHR43335">
    <property type="entry name" value="ABC TRANSPORTER, ATP-BINDING PROTEIN"/>
    <property type="match status" value="1"/>
</dbReference>
<dbReference type="InterPro" id="IPR003593">
    <property type="entry name" value="AAA+_ATPase"/>
</dbReference>
<evidence type="ECO:0000256" key="3">
    <source>
        <dbReference type="ARBA" id="ARBA00022741"/>
    </source>
</evidence>
<evidence type="ECO:0000313" key="7">
    <source>
        <dbReference type="Proteomes" id="UP000282323"/>
    </source>
</evidence>
<dbReference type="InterPro" id="IPR027417">
    <property type="entry name" value="P-loop_NTPase"/>
</dbReference>
<comment type="similarity">
    <text evidence="1">Belongs to the ABC transporter superfamily.</text>
</comment>
<dbReference type="SUPFAM" id="SSF52540">
    <property type="entry name" value="P-loop containing nucleoside triphosphate hydrolases"/>
    <property type="match status" value="1"/>
</dbReference>
<dbReference type="EMBL" id="REGA01000033">
    <property type="protein sequence ID" value="RQG89627.1"/>
    <property type="molecule type" value="Genomic_DNA"/>
</dbReference>
<keyword evidence="2" id="KW-0813">Transport</keyword>
<dbReference type="OrthoDB" id="87732at2157"/>
<dbReference type="PANTHER" id="PTHR43335:SF4">
    <property type="entry name" value="ABC TRANSPORTER, ATP-BINDING PROTEIN"/>
    <property type="match status" value="1"/>
</dbReference>
<protein>
    <submittedName>
        <fullName evidence="6">ABC transporter ATP-binding protein</fullName>
    </submittedName>
</protein>
<evidence type="ECO:0000256" key="2">
    <source>
        <dbReference type="ARBA" id="ARBA00022448"/>
    </source>
</evidence>
<evidence type="ECO:0000256" key="4">
    <source>
        <dbReference type="ARBA" id="ARBA00022840"/>
    </source>
</evidence>
<accession>A0A3N6LNP0</accession>
<sequence>MTMIEANNLTKHYGDIKAVQGIDLTIDAGSIHGFVGPNGAGKSTTMGMLVGVVTPTVGEATIGGDPAGSHAALEKIGYAPQDPVFYNSMTARSYLRHMGKMSGLDGNLSERVDELLEWLNLADAADQAISGYSGGMERRLALAQAMVHDPELLILDEPTAELDPRGRASIIDTLQNLTDQGKTVFVSSHVLSELEQFIEEVTVINDGKVITSGSLAEVSAGLVETYVVESTDDATLQNLLMECPFVERVELHEDSGVTVWIDDEDAFSTTLPTVLSDAEIGLQSMHRESGLEEAFLEMIESNEGV</sequence>
<keyword evidence="7" id="KW-1185">Reference proteome</keyword>
<keyword evidence="4 6" id="KW-0067">ATP-binding</keyword>
<dbReference type="PROSITE" id="PS50893">
    <property type="entry name" value="ABC_TRANSPORTER_2"/>
    <property type="match status" value="1"/>
</dbReference>
<dbReference type="GO" id="GO:0016887">
    <property type="term" value="F:ATP hydrolysis activity"/>
    <property type="evidence" value="ECO:0007669"/>
    <property type="project" value="InterPro"/>
</dbReference>
<dbReference type="Gene3D" id="3.40.50.300">
    <property type="entry name" value="P-loop containing nucleotide triphosphate hydrolases"/>
    <property type="match status" value="1"/>
</dbReference>
<comment type="caution">
    <text evidence="6">The sequence shown here is derived from an EMBL/GenBank/DDBJ whole genome shotgun (WGS) entry which is preliminary data.</text>
</comment>
<organism evidence="6 7">
    <name type="scientific">Natrarchaeobius chitinivorans</name>
    <dbReference type="NCBI Taxonomy" id="1679083"/>
    <lineage>
        <taxon>Archaea</taxon>
        <taxon>Methanobacteriati</taxon>
        <taxon>Methanobacteriota</taxon>
        <taxon>Stenosarchaea group</taxon>
        <taxon>Halobacteria</taxon>
        <taxon>Halobacteriales</taxon>
        <taxon>Natrialbaceae</taxon>
        <taxon>Natrarchaeobius</taxon>
    </lineage>
</organism>
<dbReference type="AlphaFoldDB" id="A0A3N6LNP0"/>
<dbReference type="GO" id="GO:0005524">
    <property type="term" value="F:ATP binding"/>
    <property type="evidence" value="ECO:0007669"/>
    <property type="project" value="UniProtKB-KW"/>
</dbReference>
<gene>
    <name evidence="6" type="ORF">EA473_21700</name>
</gene>
<evidence type="ECO:0000256" key="1">
    <source>
        <dbReference type="ARBA" id="ARBA00005417"/>
    </source>
</evidence>
<proteinExistence type="inferred from homology"/>
<evidence type="ECO:0000313" key="6">
    <source>
        <dbReference type="EMBL" id="RQG89627.1"/>
    </source>
</evidence>
<keyword evidence="3" id="KW-0547">Nucleotide-binding</keyword>
<dbReference type="Pfam" id="PF00005">
    <property type="entry name" value="ABC_tran"/>
    <property type="match status" value="1"/>
</dbReference>
<feature type="domain" description="ABC transporter" evidence="5">
    <location>
        <begin position="4"/>
        <end position="231"/>
    </location>
</feature>
<name>A0A3N6LNP0_NATCH</name>
<reference evidence="6 7" key="1">
    <citation type="submission" date="2018-10" db="EMBL/GenBank/DDBJ databases">
        <title>Natrarchaeobius chitinivorans gen. nov., sp. nov., and Natrarchaeobius haloalkaliphilus sp. nov., alkaliphilic, chitin-utilizing haloarchaea from hypersaline alkaline lakes.</title>
        <authorList>
            <person name="Sorokin D.Y."/>
            <person name="Elcheninov A.G."/>
            <person name="Kostrikina N.A."/>
            <person name="Bale N.J."/>
            <person name="Sinninghe Damste J.S."/>
            <person name="Khijniak T.V."/>
            <person name="Kublanov I.V."/>
            <person name="Toshchakov S.V."/>
        </authorList>
    </citation>
    <scope>NUCLEOTIDE SEQUENCE [LARGE SCALE GENOMIC DNA]</scope>
    <source>
        <strain evidence="6 7">AArcht4T</strain>
    </source>
</reference>
<dbReference type="SMART" id="SM00382">
    <property type="entry name" value="AAA"/>
    <property type="match status" value="1"/>
</dbReference>
<dbReference type="RefSeq" id="WP_124197626.1">
    <property type="nucleotide sequence ID" value="NZ_REGA01000033.1"/>
</dbReference>
<dbReference type="Proteomes" id="UP000282323">
    <property type="component" value="Unassembled WGS sequence"/>
</dbReference>